<dbReference type="PANTHER" id="PTHR42982:SF1">
    <property type="entry name" value="SEC-INDEPENDENT PROTEIN TRANSLOCASE PROTEIN TATA"/>
    <property type="match status" value="1"/>
</dbReference>
<dbReference type="Proteomes" id="UP000474054">
    <property type="component" value="Unassembled WGS sequence"/>
</dbReference>
<reference evidence="12 13" key="2">
    <citation type="submission" date="2019-10" db="EMBL/GenBank/DDBJ databases">
        <title>Genome Sequences from Six Type Strain Members of the Archaeal Family Sulfolobaceae: Acidianus ambivalens, Acidianus infernus, Metallosphaera prunae, Stygiolobus azoricus, Sulfolobus metallicus, and Sulfurisphaera ohwakuensis.</title>
        <authorList>
            <person name="Counts J.A."/>
            <person name="Kelly R.M."/>
        </authorList>
    </citation>
    <scope>NUCLEOTIDE SEQUENCE [LARGE SCALE GENOMIC DNA]</scope>
    <source>
        <strain evidence="12 13">LEI 10</strain>
    </source>
</reference>
<evidence type="ECO:0000256" key="3">
    <source>
        <dbReference type="ARBA" id="ARBA00022475"/>
    </source>
</evidence>
<feature type="coiled-coil region" evidence="9">
    <location>
        <begin position="62"/>
        <end position="92"/>
    </location>
</feature>
<dbReference type="EMBL" id="WHYS01000002">
    <property type="protein sequence ID" value="MQL56317.1"/>
    <property type="molecule type" value="Genomic_DNA"/>
</dbReference>
<dbReference type="Gene3D" id="1.20.5.3310">
    <property type="match status" value="1"/>
</dbReference>
<evidence type="ECO:0000256" key="8">
    <source>
        <dbReference type="ARBA" id="ARBA00023136"/>
    </source>
</evidence>
<keyword evidence="3" id="KW-1003">Cell membrane</keyword>
<dbReference type="NCBIfam" id="TIGR01411">
    <property type="entry name" value="tatAE"/>
    <property type="match status" value="1"/>
</dbReference>
<protein>
    <submittedName>
        <fullName evidence="12">Twin-arginine translocase TatA/TatE family subunit</fullName>
    </submittedName>
</protein>
<keyword evidence="8 10" id="KW-0472">Membrane</keyword>
<evidence type="ECO:0000256" key="9">
    <source>
        <dbReference type="SAM" id="Coils"/>
    </source>
</evidence>
<dbReference type="EMBL" id="CP045482">
    <property type="protein sequence ID" value="QGR21151.1"/>
    <property type="molecule type" value="Genomic_DNA"/>
</dbReference>
<dbReference type="GeneID" id="42778739"/>
<gene>
    <name evidence="12" type="primary">tatA</name>
    <name evidence="12" type="ORF">D1866_03355</name>
    <name evidence="11" type="ORF">GFB69_11475</name>
</gene>
<dbReference type="InterPro" id="IPR003369">
    <property type="entry name" value="TatA/B/E"/>
</dbReference>
<keyword evidence="2" id="KW-0813">Transport</keyword>
<keyword evidence="5" id="KW-0653">Protein transport</keyword>
<keyword evidence="7" id="KW-0811">Translocation</keyword>
<evidence type="ECO:0000256" key="4">
    <source>
        <dbReference type="ARBA" id="ARBA00022692"/>
    </source>
</evidence>
<evidence type="ECO:0000256" key="7">
    <source>
        <dbReference type="ARBA" id="ARBA00023010"/>
    </source>
</evidence>
<evidence type="ECO:0000256" key="2">
    <source>
        <dbReference type="ARBA" id="ARBA00022448"/>
    </source>
</evidence>
<dbReference type="Proteomes" id="UP000426328">
    <property type="component" value="Chromosome"/>
</dbReference>
<evidence type="ECO:0000313" key="13">
    <source>
        <dbReference type="Proteomes" id="UP000426328"/>
    </source>
</evidence>
<name>A0A650CTF9_ACIAM</name>
<keyword evidence="13" id="KW-1185">Reference proteome</keyword>
<organism evidence="12 13">
    <name type="scientific">Acidianus ambivalens</name>
    <name type="common">Desulfurolobus ambivalens</name>
    <dbReference type="NCBI Taxonomy" id="2283"/>
    <lineage>
        <taxon>Archaea</taxon>
        <taxon>Thermoproteota</taxon>
        <taxon>Thermoprotei</taxon>
        <taxon>Sulfolobales</taxon>
        <taxon>Sulfolobaceae</taxon>
        <taxon>Acidianus</taxon>
    </lineage>
</organism>
<feature type="transmembrane region" description="Helical" evidence="10">
    <location>
        <begin position="6"/>
        <end position="23"/>
    </location>
</feature>
<evidence type="ECO:0000256" key="5">
    <source>
        <dbReference type="ARBA" id="ARBA00022927"/>
    </source>
</evidence>
<proteinExistence type="predicted"/>
<keyword evidence="9" id="KW-0175">Coiled coil</keyword>
<dbReference type="RefSeq" id="WP_152942891.1">
    <property type="nucleotide sequence ID" value="NZ_CP045482.1"/>
</dbReference>
<keyword evidence="4 10" id="KW-0812">Transmembrane</keyword>
<dbReference type="InterPro" id="IPR006312">
    <property type="entry name" value="TatA/E"/>
</dbReference>
<evidence type="ECO:0000256" key="1">
    <source>
        <dbReference type="ARBA" id="ARBA00004162"/>
    </source>
</evidence>
<sequence>MFALQPSDIAIIIIVALVLFFGTSKIPELFRSMGKAVGEFKKGRLEAELEMQQMQQQNQPQVQNQADKAAELERQIQELQKQLEQLKSQKQQQQ</sequence>
<dbReference type="PANTHER" id="PTHR42982">
    <property type="entry name" value="SEC-INDEPENDENT PROTEIN TRANSLOCASE PROTEIN TATA"/>
    <property type="match status" value="1"/>
</dbReference>
<evidence type="ECO:0000256" key="6">
    <source>
        <dbReference type="ARBA" id="ARBA00022989"/>
    </source>
</evidence>
<keyword evidence="6 10" id="KW-1133">Transmembrane helix</keyword>
<dbReference type="Pfam" id="PF02416">
    <property type="entry name" value="TatA_B_E"/>
    <property type="match status" value="1"/>
</dbReference>
<reference evidence="11 14" key="1">
    <citation type="submission" date="2019-10" db="EMBL/GenBank/DDBJ databases">
        <title>Comparative genomics of sulfur disproportionating microorganisms.</title>
        <authorList>
            <person name="Ward L.M."/>
            <person name="Bertran E."/>
            <person name="Johnston D."/>
        </authorList>
    </citation>
    <scope>NUCLEOTIDE SEQUENCE [LARGE SCALE GENOMIC DNA]</scope>
    <source>
        <strain evidence="11 14">DSM 3772</strain>
    </source>
</reference>
<evidence type="ECO:0000256" key="10">
    <source>
        <dbReference type="SAM" id="Phobius"/>
    </source>
</evidence>
<accession>A0A650CTF9</accession>
<dbReference type="GO" id="GO:0043953">
    <property type="term" value="P:protein transport by the Tat complex"/>
    <property type="evidence" value="ECO:0007669"/>
    <property type="project" value="InterPro"/>
</dbReference>
<comment type="subcellular location">
    <subcellularLocation>
        <location evidence="1">Cell membrane</location>
        <topology evidence="1">Single-pass membrane protein</topology>
    </subcellularLocation>
</comment>
<dbReference type="AlphaFoldDB" id="A0A650CTF9"/>
<evidence type="ECO:0000313" key="12">
    <source>
        <dbReference type="EMBL" id="QGR21151.1"/>
    </source>
</evidence>
<evidence type="ECO:0000313" key="14">
    <source>
        <dbReference type="Proteomes" id="UP000474054"/>
    </source>
</evidence>
<dbReference type="GO" id="GO:0005886">
    <property type="term" value="C:plasma membrane"/>
    <property type="evidence" value="ECO:0007669"/>
    <property type="project" value="UniProtKB-SubCell"/>
</dbReference>
<evidence type="ECO:0000313" key="11">
    <source>
        <dbReference type="EMBL" id="MQL56317.1"/>
    </source>
</evidence>
<dbReference type="KEGG" id="aamb:D1866_03355"/>